<protein>
    <submittedName>
        <fullName evidence="1">Uncharacterized protein</fullName>
    </submittedName>
</protein>
<keyword evidence="2" id="KW-1185">Reference proteome</keyword>
<reference evidence="1 2" key="1">
    <citation type="submission" date="2017-11" db="EMBL/GenBank/DDBJ databases">
        <authorList>
            <person name="Seth-Smith MB H."/>
        </authorList>
    </citation>
    <scope>NUCLEOTIDE SEQUENCE [LARGE SCALE GENOMIC DNA]</scope>
    <source>
        <strain evidence="1">E</strain>
    </source>
</reference>
<gene>
    <name evidence="1" type="ORF">BSTAB16_7655</name>
</gene>
<dbReference type="GeneID" id="71060018"/>
<evidence type="ECO:0000313" key="1">
    <source>
        <dbReference type="EMBL" id="VBB17438.1"/>
    </source>
</evidence>
<dbReference type="Proteomes" id="UP000268684">
    <property type="component" value="Chromosome III"/>
</dbReference>
<accession>A0AAJ5NK19</accession>
<dbReference type="AlphaFoldDB" id="A0AAJ5NK19"/>
<name>A0AAJ5NK19_9BURK</name>
<sequence>MAYRFVMAGQAARHTREARRLATLVPGGVERANALTDVTLQEPTVLVAETRELTTPAMLAMRARAAAPFTVLPIELAAPLLARHAEAVPQPAAGLVYDELHGHAQLCDAPAAGRLSLVAANQMLLGGAPLAWAYLSCHGEGGHLRLQDLVVCGLIGDVEVTPAGVPIAGGCRRGDCRRCTSGPLLPAGALQVGHLVVSTCNGISLAAEGFPSTSSVALAALQSRVSLVTSACAPVHIDAVASSVLGRFGADLHWWQREAVLNAVSKQLLGLDPFVTLGLPPDIATGPAVPDVLPVDVAENIDLGCRLYIASRRALRRESLRRVRARRAKCAGNRNASLTWLAPGEAGAGELESALSSLLGPLWFRPTVRRCERCGCRLLEHRVAAALPGFRRLVQALCPVCGVTASELHGTRMHRAATTFRTPVLLRRRGRDWAWTATELSLKAGAGGIVWRVRGGKAARVRPRWPTHARAELDTVRSVLLQVGRVRIERLRVLWMSDA</sequence>
<dbReference type="EMBL" id="LR025744">
    <property type="protein sequence ID" value="VBB17438.1"/>
    <property type="molecule type" value="Genomic_DNA"/>
</dbReference>
<dbReference type="RefSeq" id="WP_077233527.1">
    <property type="nucleotide sequence ID" value="NZ_LR025744.1"/>
</dbReference>
<evidence type="ECO:0000313" key="2">
    <source>
        <dbReference type="Proteomes" id="UP000268684"/>
    </source>
</evidence>
<proteinExistence type="predicted"/>
<organism evidence="1 2">
    <name type="scientific">Burkholderia stabilis</name>
    <dbReference type="NCBI Taxonomy" id="95485"/>
    <lineage>
        <taxon>Bacteria</taxon>
        <taxon>Pseudomonadati</taxon>
        <taxon>Pseudomonadota</taxon>
        <taxon>Betaproteobacteria</taxon>
        <taxon>Burkholderiales</taxon>
        <taxon>Burkholderiaceae</taxon>
        <taxon>Burkholderia</taxon>
        <taxon>Burkholderia cepacia complex</taxon>
    </lineage>
</organism>